<protein>
    <submittedName>
        <fullName evidence="1">Uncharacterized protein</fullName>
    </submittedName>
</protein>
<dbReference type="EMBL" id="AP011888">
    <property type="protein sequence ID" value="BAJ49213.1"/>
    <property type="molecule type" value="Genomic_DNA"/>
</dbReference>
<proteinExistence type="predicted"/>
<reference evidence="1" key="2">
    <citation type="journal article" date="2011" name="Nucleic Acids Res.">
        <title>Insights into the evolution of Archaea and eukaryotic protein modifier systems revealed by the genome of a novel archaeal group.</title>
        <authorList>
            <person name="Nunoura T."/>
            <person name="Takaki Y."/>
            <person name="Kakuta J."/>
            <person name="Nishi S."/>
            <person name="Sugahara J."/>
            <person name="Kazama H."/>
            <person name="Chee G."/>
            <person name="Hattori M."/>
            <person name="Kanai A."/>
            <person name="Atomi H."/>
            <person name="Takai K."/>
            <person name="Takami H."/>
        </authorList>
    </citation>
    <scope>NUCLEOTIDE SEQUENCE</scope>
</reference>
<gene>
    <name evidence="1" type="ORF">HGMM_F32B02C08</name>
</gene>
<accession>E6NA57</accession>
<evidence type="ECO:0000313" key="1">
    <source>
        <dbReference type="EMBL" id="BAJ49213.1"/>
    </source>
</evidence>
<organism evidence="1">
    <name type="scientific">Caldiarchaeum subterraneum</name>
    <dbReference type="NCBI Taxonomy" id="311458"/>
    <lineage>
        <taxon>Archaea</taxon>
        <taxon>Nitrososphaerota</taxon>
        <taxon>Candidatus Caldarchaeales</taxon>
        <taxon>Candidatus Caldarchaeaceae</taxon>
        <taxon>Candidatus Caldarchaeum</taxon>
    </lineage>
</organism>
<name>E6NA57_CALS0</name>
<reference evidence="1" key="1">
    <citation type="journal article" date="2005" name="Environ. Microbiol.">
        <title>Genetic and functional properties of uncultivated thermophilic crenarchaeotes from a subsurface gold mine as revealed by analysis of genome fragments.</title>
        <authorList>
            <person name="Nunoura T."/>
            <person name="Hirayama H."/>
            <person name="Takami H."/>
            <person name="Oida H."/>
            <person name="Nishi S."/>
            <person name="Shimamura S."/>
            <person name="Suzuki Y."/>
            <person name="Inagaki F."/>
            <person name="Takai K."/>
            <person name="Nealson K.H."/>
            <person name="Horikoshi K."/>
        </authorList>
    </citation>
    <scope>NUCLEOTIDE SEQUENCE</scope>
</reference>
<sequence>MHNIDVNVYVGPEFDQLEVLEFMGALKELPSVPVDVAGQDSIRGGQNKFDEYLYSNGVAHTAVVEAMDG</sequence>
<dbReference type="AlphaFoldDB" id="E6NA57"/>